<dbReference type="EMBL" id="NMWT01000028">
    <property type="protein sequence ID" value="PLS26251.1"/>
    <property type="molecule type" value="Genomic_DNA"/>
</dbReference>
<reference evidence="1 2" key="1">
    <citation type="submission" date="2017-07" db="EMBL/GenBank/DDBJ databases">
        <title>Bifidobacterium novel species.</title>
        <authorList>
            <person name="Lugli G.A."/>
            <person name="Milani C."/>
            <person name="Duranti S."/>
            <person name="Mangifesta M."/>
        </authorList>
    </citation>
    <scope>NUCLEOTIDE SEQUENCE [LARGE SCALE GENOMIC DNA]</scope>
    <source>
        <strain evidence="1 2">77</strain>
    </source>
</reference>
<name>A0A2N5IWC8_9BIFI</name>
<sequence>MPERRLSELARVLSIPSGIVSSDFPKVEKAARRMGIEYDLWQKGLLYLMFGRREDGLYACGEGGAVISICRQVGKTFTIGSAIFILCAGRKDLKVLWTAHRTRTSDETFQTMCGFARNKQMTPYVDHIRRANGQQEIAFRNGSRIMFGAREQGFGRGFDAVDMEIFDEAQILTVKALNDMVPATNVSPNPLIVMMGTPPQPGDPSEQFSQKRADGLAHTDGMLYVEFSADRDADPDDHEQWAKANPSYPKRTRETAILRMRKMLGGVDNFRREGLGIWDEDTTTSAIDPKQWAAGTVETPDLKGRVAYGLDMPPDRSALAIAAAVRHDDDTAVVIDAQSPAMSLVPDLRKQHIKVTITQTRDLGAATGRTLDMIHAGTLQHLDADHQPQLNTAALNATTRPIGQSGAFGWNKTGGDIDISPLVAVTLAAYGTTITKRNPNRRQIIGGA</sequence>
<keyword evidence="2" id="KW-1185">Reference proteome</keyword>
<dbReference type="SUPFAM" id="SSF52540">
    <property type="entry name" value="P-loop containing nucleoside triphosphate hydrolases"/>
    <property type="match status" value="1"/>
</dbReference>
<dbReference type="Gene3D" id="3.40.50.300">
    <property type="entry name" value="P-loop containing nucleotide triphosphate hydrolases"/>
    <property type="match status" value="1"/>
</dbReference>
<dbReference type="OrthoDB" id="3188010at2"/>
<dbReference type="AlphaFoldDB" id="A0A2N5IWC8"/>
<dbReference type="InterPro" id="IPR027417">
    <property type="entry name" value="P-loop_NTPase"/>
</dbReference>
<dbReference type="Pfam" id="PF03237">
    <property type="entry name" value="Terminase_6N"/>
    <property type="match status" value="1"/>
</dbReference>
<dbReference type="Proteomes" id="UP000235034">
    <property type="component" value="Unassembled WGS sequence"/>
</dbReference>
<comment type="caution">
    <text evidence="1">The sequence shown here is derived from an EMBL/GenBank/DDBJ whole genome shotgun (WGS) entry which is preliminary data.</text>
</comment>
<dbReference type="RefSeq" id="WP_101622904.1">
    <property type="nucleotide sequence ID" value="NZ_NMWT01000028.1"/>
</dbReference>
<evidence type="ECO:0000313" key="2">
    <source>
        <dbReference type="Proteomes" id="UP000235034"/>
    </source>
</evidence>
<protein>
    <submittedName>
        <fullName evidence="1">Terminase</fullName>
    </submittedName>
</protein>
<evidence type="ECO:0000313" key="1">
    <source>
        <dbReference type="EMBL" id="PLS26251.1"/>
    </source>
</evidence>
<accession>A0A2N5IWC8</accession>
<proteinExistence type="predicted"/>
<organism evidence="1 2">
    <name type="scientific">Bifidobacterium parmae</name>
    <dbReference type="NCBI Taxonomy" id="361854"/>
    <lineage>
        <taxon>Bacteria</taxon>
        <taxon>Bacillati</taxon>
        <taxon>Actinomycetota</taxon>
        <taxon>Actinomycetes</taxon>
        <taxon>Bifidobacteriales</taxon>
        <taxon>Bifidobacteriaceae</taxon>
        <taxon>Bifidobacterium</taxon>
    </lineage>
</organism>
<gene>
    <name evidence="1" type="ORF">Uis4E_1826</name>
</gene>